<keyword evidence="2 3" id="KW-0732">Signal</keyword>
<dbReference type="EMBL" id="FOSC01000004">
    <property type="protein sequence ID" value="SFJ61978.1"/>
    <property type="molecule type" value="Genomic_DNA"/>
</dbReference>
<accession>A0A1I3ST75</accession>
<dbReference type="InterPro" id="IPR001638">
    <property type="entry name" value="Solute-binding_3/MltF_N"/>
</dbReference>
<evidence type="ECO:0000313" key="5">
    <source>
        <dbReference type="EMBL" id="SFJ61978.1"/>
    </source>
</evidence>
<dbReference type="Proteomes" id="UP000199445">
    <property type="component" value="Unassembled WGS sequence"/>
</dbReference>
<feature type="domain" description="Solute-binding protein family 3/N-terminal" evidence="4">
    <location>
        <begin position="36"/>
        <end position="255"/>
    </location>
</feature>
<evidence type="ECO:0000256" key="1">
    <source>
        <dbReference type="ARBA" id="ARBA00010333"/>
    </source>
</evidence>
<proteinExistence type="inferred from homology"/>
<reference evidence="5 6" key="1">
    <citation type="submission" date="2016-10" db="EMBL/GenBank/DDBJ databases">
        <authorList>
            <person name="de Groot N.N."/>
        </authorList>
    </citation>
    <scope>NUCLEOTIDE SEQUENCE [LARGE SCALE GENOMIC DNA]</scope>
    <source>
        <strain evidence="5 6">IBRC-M 10445</strain>
    </source>
</reference>
<protein>
    <submittedName>
        <fullName evidence="5">Amino acid ABC transporter substrate-binding protein, PAAT family</fullName>
    </submittedName>
</protein>
<dbReference type="Pfam" id="PF00497">
    <property type="entry name" value="SBP_bac_3"/>
    <property type="match status" value="1"/>
</dbReference>
<sequence length="257" mass="28978">MQQRVPSRWLAICLALLVTMAWAGTGAGAEGEPAVTVTVGVDHSPPYRIVDNGQRSGLYLDIFNELAERLGWQVAYERVPFRRILLLMREGDVDVMLGPVQTDNRQEYMTYVAPAFPPERRLFFFLDEDHRIDGYGDLQGKRVGVLEGARYFRRFDRDASLHKVPAPRYENLMKMLEKQRVDVVIAPEMAGLRAAAALDARPRVSPFFVPGEPAWIAVSNGSPLLNHTDEMLSAYESMEQDGVIESLMLKYLARPVP</sequence>
<evidence type="ECO:0000313" key="6">
    <source>
        <dbReference type="Proteomes" id="UP000199445"/>
    </source>
</evidence>
<dbReference type="PANTHER" id="PTHR35936">
    <property type="entry name" value="MEMBRANE-BOUND LYTIC MUREIN TRANSGLYCOSYLASE F"/>
    <property type="match status" value="1"/>
</dbReference>
<evidence type="ECO:0000259" key="4">
    <source>
        <dbReference type="SMART" id="SM00062"/>
    </source>
</evidence>
<dbReference type="PANTHER" id="PTHR35936:SF25">
    <property type="entry name" value="ABC TRANSPORTER SUBSTRATE-BINDING PROTEIN"/>
    <property type="match status" value="1"/>
</dbReference>
<keyword evidence="6" id="KW-1185">Reference proteome</keyword>
<evidence type="ECO:0000256" key="3">
    <source>
        <dbReference type="SAM" id="SignalP"/>
    </source>
</evidence>
<evidence type="ECO:0000256" key="2">
    <source>
        <dbReference type="ARBA" id="ARBA00022729"/>
    </source>
</evidence>
<dbReference type="SUPFAM" id="SSF53850">
    <property type="entry name" value="Periplasmic binding protein-like II"/>
    <property type="match status" value="1"/>
</dbReference>
<dbReference type="RefSeq" id="WP_227663456.1">
    <property type="nucleotide sequence ID" value="NZ_BMYN01000001.1"/>
</dbReference>
<name>A0A1I3ST75_9GAMM</name>
<dbReference type="AlphaFoldDB" id="A0A1I3ST75"/>
<organism evidence="5 6">
    <name type="scientific">Marinobacter persicus</name>
    <dbReference type="NCBI Taxonomy" id="930118"/>
    <lineage>
        <taxon>Bacteria</taxon>
        <taxon>Pseudomonadati</taxon>
        <taxon>Pseudomonadota</taxon>
        <taxon>Gammaproteobacteria</taxon>
        <taxon>Pseudomonadales</taxon>
        <taxon>Marinobacteraceae</taxon>
        <taxon>Marinobacter</taxon>
    </lineage>
</organism>
<feature type="signal peptide" evidence="3">
    <location>
        <begin position="1"/>
        <end position="23"/>
    </location>
</feature>
<feature type="chain" id="PRO_5011572516" evidence="3">
    <location>
        <begin position="24"/>
        <end position="257"/>
    </location>
</feature>
<comment type="similarity">
    <text evidence="1">Belongs to the bacterial solute-binding protein 3 family.</text>
</comment>
<dbReference type="SMART" id="SM00062">
    <property type="entry name" value="PBPb"/>
    <property type="match status" value="1"/>
</dbReference>
<gene>
    <name evidence="5" type="ORF">SAMN05216429_10484</name>
</gene>
<dbReference type="Gene3D" id="3.40.190.10">
    <property type="entry name" value="Periplasmic binding protein-like II"/>
    <property type="match status" value="2"/>
</dbReference>